<evidence type="ECO:0000256" key="5">
    <source>
        <dbReference type="RuleBase" id="RU362076"/>
    </source>
</evidence>
<evidence type="ECO:0000313" key="9">
    <source>
        <dbReference type="Proteomes" id="UP000001890"/>
    </source>
</evidence>
<feature type="domain" description="FlgD/Vpr Ig-like" evidence="6">
    <location>
        <begin position="116"/>
        <end position="181"/>
    </location>
</feature>
<evidence type="ECO:0000256" key="3">
    <source>
        <dbReference type="ARBA" id="ARBA00022795"/>
    </source>
</evidence>
<dbReference type="eggNOG" id="COG1843">
    <property type="taxonomic scope" value="Bacteria"/>
</dbReference>
<dbReference type="STRING" id="380358.XALC_1426"/>
<reference evidence="8 9" key="1">
    <citation type="journal article" date="2009" name="BMC Genomics">
        <title>The complete genome sequence of Xanthomonas albilineans provides new insights into the reductive genome evolution of the xylem-limited Xanthomonadaceae.</title>
        <authorList>
            <person name="Pieretti I."/>
            <person name="Royer M."/>
            <person name="Barbe V."/>
            <person name="Carrere S."/>
            <person name="Koebnik R."/>
            <person name="Cociancich S."/>
            <person name="Couloux A."/>
            <person name="Darrasse A."/>
            <person name="Gouzy J."/>
            <person name="Jacques M.A."/>
            <person name="Lauber E."/>
            <person name="Manceau C."/>
            <person name="Mangenot S."/>
            <person name="Poussier S."/>
            <person name="Segurens B."/>
            <person name="Szurek B."/>
            <person name="Verdier V."/>
            <person name="Arlat M."/>
            <person name="Rott P."/>
        </authorList>
    </citation>
    <scope>NUCLEOTIDE SEQUENCE [LARGE SCALE GENOMIC DNA]</scope>
    <source>
        <strain evidence="9">GPE PC73 / CFBP 7063</strain>
    </source>
</reference>
<keyword evidence="8" id="KW-0282">Flagellum</keyword>
<protein>
    <recommendedName>
        <fullName evidence="2 5">Basal-body rod modification protein FlgD</fullName>
    </recommendedName>
</protein>
<dbReference type="PATRIC" id="fig|29447.3.peg.1416"/>
<dbReference type="Pfam" id="PF03963">
    <property type="entry name" value="FlgD"/>
    <property type="match status" value="1"/>
</dbReference>
<evidence type="ECO:0000256" key="2">
    <source>
        <dbReference type="ARBA" id="ARBA00016013"/>
    </source>
</evidence>
<dbReference type="KEGG" id="xal:XALC_1426"/>
<dbReference type="InterPro" id="IPR025965">
    <property type="entry name" value="FlgD/Vpr_Ig-like"/>
</dbReference>
<sequence>MTNVASSTDTYSSLGLSAASNTSTTASSSPALKQADFLKLMTEQLQHQDPLKPMDNSQMVSQMAQLSTVQGIGDLNKTVTALSASMSTDQVLRGANLIGHKVLVPSASLPLGSDGAAGGMVAATSAGVVNLTVSDANGKAIKQISVAADKAGQIPFNWDGTDANGTRMPAGTYSVTATQNDTTGATTTLSTYVQAPVESAIIGSDGIYLDLTGLGTTPLSNVIRVS</sequence>
<dbReference type="Gene3D" id="2.60.40.4070">
    <property type="match status" value="1"/>
</dbReference>
<dbReference type="Pfam" id="PF13861">
    <property type="entry name" value="FLgD_tudor"/>
    <property type="match status" value="1"/>
</dbReference>
<evidence type="ECO:0000259" key="7">
    <source>
        <dbReference type="Pfam" id="PF13861"/>
    </source>
</evidence>
<dbReference type="Gene3D" id="2.30.30.910">
    <property type="match status" value="1"/>
</dbReference>
<evidence type="ECO:0000256" key="4">
    <source>
        <dbReference type="ARBA" id="ARBA00024746"/>
    </source>
</evidence>
<dbReference type="Pfam" id="PF13860">
    <property type="entry name" value="FlgD_ig"/>
    <property type="match status" value="1"/>
</dbReference>
<dbReference type="AlphaFoldDB" id="D2UAF8"/>
<keyword evidence="3 5" id="KW-1005">Bacterial flagellum biogenesis</keyword>
<comment type="similarity">
    <text evidence="1 5">Belongs to the FlgD family.</text>
</comment>
<dbReference type="InterPro" id="IPR025963">
    <property type="entry name" value="FLgD_Tudor"/>
</dbReference>
<evidence type="ECO:0000256" key="1">
    <source>
        <dbReference type="ARBA" id="ARBA00010577"/>
    </source>
</evidence>
<dbReference type="GO" id="GO:0044781">
    <property type="term" value="P:bacterial-type flagellum organization"/>
    <property type="evidence" value="ECO:0007669"/>
    <property type="project" value="UniProtKB-UniRule"/>
</dbReference>
<feature type="domain" description="FlgD Tudor-like" evidence="7">
    <location>
        <begin position="89"/>
        <end position="222"/>
    </location>
</feature>
<accession>D2UAF8</accession>
<keyword evidence="8" id="KW-0969">Cilium</keyword>
<name>D2UAF8_XANAP</name>
<gene>
    <name evidence="8" type="primary">flgD</name>
    <name evidence="8" type="ordered locus">XALc_1426</name>
</gene>
<keyword evidence="9" id="KW-1185">Reference proteome</keyword>
<dbReference type="OrthoDB" id="9785233at2"/>
<dbReference type="RefSeq" id="WP_012915937.1">
    <property type="nucleotide sequence ID" value="NC_013722.1"/>
</dbReference>
<dbReference type="InterPro" id="IPR005648">
    <property type="entry name" value="FlgD"/>
</dbReference>
<evidence type="ECO:0000313" key="8">
    <source>
        <dbReference type="EMBL" id="CBA15933.1"/>
    </source>
</evidence>
<comment type="function">
    <text evidence="4 5">Required for flagellar hook formation. May act as a scaffolding protein.</text>
</comment>
<dbReference type="NCBIfam" id="NF009277">
    <property type="entry name" value="PRK12634.1"/>
    <property type="match status" value="1"/>
</dbReference>
<dbReference type="GeneID" id="57876731"/>
<dbReference type="EMBL" id="FP565176">
    <property type="protein sequence ID" value="CBA15933.1"/>
    <property type="molecule type" value="Genomic_DNA"/>
</dbReference>
<dbReference type="Proteomes" id="UP000001890">
    <property type="component" value="Chromosome"/>
</dbReference>
<organism evidence="8 9">
    <name type="scientific">Xanthomonas albilineans (strain GPE PC73 / CFBP 7063)</name>
    <dbReference type="NCBI Taxonomy" id="380358"/>
    <lineage>
        <taxon>Bacteria</taxon>
        <taxon>Pseudomonadati</taxon>
        <taxon>Pseudomonadota</taxon>
        <taxon>Gammaproteobacteria</taxon>
        <taxon>Lysobacterales</taxon>
        <taxon>Lysobacteraceae</taxon>
        <taxon>Xanthomonas</taxon>
    </lineage>
</organism>
<keyword evidence="8" id="KW-0966">Cell projection</keyword>
<proteinExistence type="inferred from homology"/>
<evidence type="ECO:0000259" key="6">
    <source>
        <dbReference type="Pfam" id="PF13860"/>
    </source>
</evidence>